<evidence type="ECO:0000256" key="2">
    <source>
        <dbReference type="SAM" id="SignalP"/>
    </source>
</evidence>
<protein>
    <recommendedName>
        <fullName evidence="5">DUF732 domain-containing protein</fullName>
    </recommendedName>
</protein>
<dbReference type="RefSeq" id="WP_344015538.1">
    <property type="nucleotide sequence ID" value="NZ_BAAAIZ010000090.1"/>
</dbReference>
<sequence>MRTTTTAIAAALLLALTACGSGDDDKPAAEPSPSKTLSREEQYLETAHEIPFSGSPSDAALLAYPEEWCKQLDDGHSVEWMFEMFGGGGLYPVGDDWGTKKDDANKLLVAGVKAYCPENLDAVRQELRESGEY</sequence>
<accession>A0ABN1Z4Q6</accession>
<evidence type="ECO:0008006" key="5">
    <source>
        <dbReference type="Google" id="ProtNLM"/>
    </source>
</evidence>
<reference evidence="3 4" key="1">
    <citation type="journal article" date="2019" name="Int. J. Syst. Evol. Microbiol.">
        <title>The Global Catalogue of Microorganisms (GCM) 10K type strain sequencing project: providing services to taxonomists for standard genome sequencing and annotation.</title>
        <authorList>
            <consortium name="The Broad Institute Genomics Platform"/>
            <consortium name="The Broad Institute Genome Sequencing Center for Infectious Disease"/>
            <person name="Wu L."/>
            <person name="Ma J."/>
        </authorList>
    </citation>
    <scope>NUCLEOTIDE SEQUENCE [LARGE SCALE GENOMIC DNA]</scope>
    <source>
        <strain evidence="3 4">JCM 11756</strain>
    </source>
</reference>
<comment type="caution">
    <text evidence="3">The sequence shown here is derived from an EMBL/GenBank/DDBJ whole genome shotgun (WGS) entry which is preliminary data.</text>
</comment>
<dbReference type="EMBL" id="BAAAIZ010000090">
    <property type="protein sequence ID" value="GAA1431796.1"/>
    <property type="molecule type" value="Genomic_DNA"/>
</dbReference>
<name>A0ABN1Z4Q6_9ACTN</name>
<feature type="region of interest" description="Disordered" evidence="1">
    <location>
        <begin position="21"/>
        <end position="42"/>
    </location>
</feature>
<evidence type="ECO:0000313" key="4">
    <source>
        <dbReference type="Proteomes" id="UP001500973"/>
    </source>
</evidence>
<proteinExistence type="predicted"/>
<keyword evidence="2" id="KW-0732">Signal</keyword>
<organism evidence="3 4">
    <name type="scientific">Streptomyces thermospinosisporus</name>
    <dbReference type="NCBI Taxonomy" id="161482"/>
    <lineage>
        <taxon>Bacteria</taxon>
        <taxon>Bacillati</taxon>
        <taxon>Actinomycetota</taxon>
        <taxon>Actinomycetes</taxon>
        <taxon>Kitasatosporales</taxon>
        <taxon>Streptomycetaceae</taxon>
        <taxon>Streptomyces</taxon>
    </lineage>
</organism>
<dbReference type="PROSITE" id="PS51257">
    <property type="entry name" value="PROKAR_LIPOPROTEIN"/>
    <property type="match status" value="1"/>
</dbReference>
<gene>
    <name evidence="3" type="ORF">GCM10009601_51540</name>
</gene>
<evidence type="ECO:0000313" key="3">
    <source>
        <dbReference type="EMBL" id="GAA1431796.1"/>
    </source>
</evidence>
<keyword evidence="4" id="KW-1185">Reference proteome</keyword>
<dbReference type="Proteomes" id="UP001500973">
    <property type="component" value="Unassembled WGS sequence"/>
</dbReference>
<feature type="signal peptide" evidence="2">
    <location>
        <begin position="1"/>
        <end position="20"/>
    </location>
</feature>
<evidence type="ECO:0000256" key="1">
    <source>
        <dbReference type="SAM" id="MobiDB-lite"/>
    </source>
</evidence>
<feature type="chain" id="PRO_5047473840" description="DUF732 domain-containing protein" evidence="2">
    <location>
        <begin position="21"/>
        <end position="133"/>
    </location>
</feature>